<dbReference type="InterPro" id="IPR003599">
    <property type="entry name" value="Ig_sub"/>
</dbReference>
<name>A0A6J8BUS9_MYTCO</name>
<proteinExistence type="predicted"/>
<reference evidence="3 4" key="1">
    <citation type="submission" date="2020-06" db="EMBL/GenBank/DDBJ databases">
        <authorList>
            <person name="Li R."/>
            <person name="Bekaert M."/>
        </authorList>
    </citation>
    <scope>NUCLEOTIDE SEQUENCE [LARGE SCALE GENOMIC DNA]</scope>
    <source>
        <strain evidence="4">wild</strain>
    </source>
</reference>
<dbReference type="InterPro" id="IPR036179">
    <property type="entry name" value="Ig-like_dom_sf"/>
</dbReference>
<dbReference type="Pfam" id="PF07686">
    <property type="entry name" value="V-set"/>
    <property type="match status" value="1"/>
</dbReference>
<dbReference type="AlphaFoldDB" id="A0A6J8BUS9"/>
<sequence length="264" mass="29776">MRTAVVFVLTKLFAMGEYFEKTVIHATIGDTITLECPILSQNLSVQWVFLETQLVISDGFQINLKMNNETSSPKFEITGFPELGEYNLKINDVDIQDKGGYKCETEINGSKFFNLVIREYSQINGSNEYITESNYQRSEGFSIYKWIMIFMFAIVCIVILPLVVAGVIKVIRSNHGLNGTDTDIERAPEFLYETINDTGVIRAPSSGSPRSNITILRPNEYTLGSERSVTLCRDSNNVQSRSYATQLSVHIPDIFFDNKADSET</sequence>
<dbReference type="EMBL" id="CACVKT020003887">
    <property type="protein sequence ID" value="CAC5386760.1"/>
    <property type="molecule type" value="Genomic_DNA"/>
</dbReference>
<evidence type="ECO:0000259" key="2">
    <source>
        <dbReference type="PROSITE" id="PS50835"/>
    </source>
</evidence>
<evidence type="ECO:0000313" key="4">
    <source>
        <dbReference type="Proteomes" id="UP000507470"/>
    </source>
</evidence>
<dbReference type="InterPro" id="IPR007110">
    <property type="entry name" value="Ig-like_dom"/>
</dbReference>
<keyword evidence="1" id="KW-1133">Transmembrane helix</keyword>
<keyword evidence="1" id="KW-0472">Membrane</keyword>
<dbReference type="SUPFAM" id="SSF48726">
    <property type="entry name" value="Immunoglobulin"/>
    <property type="match status" value="1"/>
</dbReference>
<dbReference type="SMART" id="SM00409">
    <property type="entry name" value="IG"/>
    <property type="match status" value="1"/>
</dbReference>
<feature type="transmembrane region" description="Helical" evidence="1">
    <location>
        <begin position="143"/>
        <end position="168"/>
    </location>
</feature>
<dbReference type="InterPro" id="IPR013783">
    <property type="entry name" value="Ig-like_fold"/>
</dbReference>
<evidence type="ECO:0000256" key="1">
    <source>
        <dbReference type="SAM" id="Phobius"/>
    </source>
</evidence>
<dbReference type="Gene3D" id="2.60.40.10">
    <property type="entry name" value="Immunoglobulins"/>
    <property type="match status" value="1"/>
</dbReference>
<dbReference type="Proteomes" id="UP000507470">
    <property type="component" value="Unassembled WGS sequence"/>
</dbReference>
<dbReference type="PROSITE" id="PS50835">
    <property type="entry name" value="IG_LIKE"/>
    <property type="match status" value="1"/>
</dbReference>
<keyword evidence="1" id="KW-0812">Transmembrane</keyword>
<dbReference type="OrthoDB" id="6071028at2759"/>
<dbReference type="InterPro" id="IPR013106">
    <property type="entry name" value="Ig_V-set"/>
</dbReference>
<organism evidence="3 4">
    <name type="scientific">Mytilus coruscus</name>
    <name type="common">Sea mussel</name>
    <dbReference type="NCBI Taxonomy" id="42192"/>
    <lineage>
        <taxon>Eukaryota</taxon>
        <taxon>Metazoa</taxon>
        <taxon>Spiralia</taxon>
        <taxon>Lophotrochozoa</taxon>
        <taxon>Mollusca</taxon>
        <taxon>Bivalvia</taxon>
        <taxon>Autobranchia</taxon>
        <taxon>Pteriomorphia</taxon>
        <taxon>Mytilida</taxon>
        <taxon>Mytiloidea</taxon>
        <taxon>Mytilidae</taxon>
        <taxon>Mytilinae</taxon>
        <taxon>Mytilus</taxon>
    </lineage>
</organism>
<evidence type="ECO:0000313" key="3">
    <source>
        <dbReference type="EMBL" id="CAC5386760.1"/>
    </source>
</evidence>
<feature type="domain" description="Ig-like" evidence="2">
    <location>
        <begin position="29"/>
        <end position="114"/>
    </location>
</feature>
<keyword evidence="4" id="KW-1185">Reference proteome</keyword>
<protein>
    <recommendedName>
        <fullName evidence="2">Ig-like domain-containing protein</fullName>
    </recommendedName>
</protein>
<gene>
    <name evidence="3" type="ORF">MCOR_22162</name>
</gene>
<accession>A0A6J8BUS9</accession>